<dbReference type="EMBL" id="VWOX01000010">
    <property type="protein sequence ID" value="KAA5541420.1"/>
    <property type="molecule type" value="Genomic_DNA"/>
</dbReference>
<evidence type="ECO:0000256" key="6">
    <source>
        <dbReference type="SAM" id="SignalP"/>
    </source>
</evidence>
<feature type="domain" description="Cytochrome c" evidence="7">
    <location>
        <begin position="27"/>
        <end position="126"/>
    </location>
</feature>
<dbReference type="PROSITE" id="PS51007">
    <property type="entry name" value="CYTC"/>
    <property type="match status" value="1"/>
</dbReference>
<dbReference type="SUPFAM" id="SSF46626">
    <property type="entry name" value="Cytochrome c"/>
    <property type="match status" value="1"/>
</dbReference>
<dbReference type="InterPro" id="IPR011444">
    <property type="entry name" value="DUF1549"/>
</dbReference>
<evidence type="ECO:0000256" key="2">
    <source>
        <dbReference type="ARBA" id="ARBA00022723"/>
    </source>
</evidence>
<dbReference type="GO" id="GO:0046872">
    <property type="term" value="F:metal ion binding"/>
    <property type="evidence" value="ECO:0007669"/>
    <property type="project" value="UniProtKB-KW"/>
</dbReference>
<evidence type="ECO:0000256" key="3">
    <source>
        <dbReference type="ARBA" id="ARBA00023004"/>
    </source>
</evidence>
<keyword evidence="3 4" id="KW-0408">Iron</keyword>
<keyword evidence="1 4" id="KW-0349">Heme</keyword>
<sequence>MHLKTRCLDSARTVWMGLFALGLFAGSAASQEPIDFQKQIQPILAKKCYACHGPDEAESGLKFTSREAALGETESGSFAIVPGDVDASLLVDRITTDDEFERMPPEGDPVTEEEAALIIRWIEQGAAWRDHWAFEPLSDPTPPEVSDPAWQENPIDAFILASLEEAGLKPNGPADRRTLIRRVYYDLIGLPPTRQQVEAFVNDPSEQAFQKVVEELLDSAHYGERWGRHWLDLVRYAETNSFERDGAKANAWKFRDYVIRSFNEDKPYDQFVREQLAGDELDQVTKETLTATGYYRLGIWDDEPADPLQARYDALDDIILTTGQAFLGLTMNCARCHDHKIDPIPQTDYYGMLSFFEDVTPYAERGDLDAYSQIDVSSDELKARYDQNDARRRAIQRELHQIEQAGIVKMSAEDQRATEGPRRERQRVLRKKLRDHVSGDQWERYEELQDQLEQNQEELKALPARERVMGLAKYREIDSPTYVLYRGNPHSPSDEVTPRFPDLFGAEQPEFPDAEPTTTESAGRRRVLADWITRPENRLTSRVMVNRIWQFHFGRGIVRSSNNFGQLGTPPTHPKLLDFLAQEFVQRDWSIKSMHRLILSSRAYQMSSAGNEASLAADPDNDLFWRYDPRRLSAEEIRDSMLAVNQSLNRDVYGPSIYPKLSAEVLAGQSRPGSGWGDSSEQERNRRSVYIHVKRSLLTPMLSAFDFPNPDQTCEARFMTLQPSQALSLLNGEFAAEQAARLAESVKAGELEDRELVRRVINAVLTRPATEKDIDDGEQLIEELQREHGLPREQAVELYCLSVFNWNEFLFLD</sequence>
<dbReference type="RefSeq" id="WP_150077806.1">
    <property type="nucleotide sequence ID" value="NZ_VWOX01000010.1"/>
</dbReference>
<feature type="chain" id="PRO_5024296273" evidence="6">
    <location>
        <begin position="31"/>
        <end position="813"/>
    </location>
</feature>
<dbReference type="Pfam" id="PF07635">
    <property type="entry name" value="PSCyt1"/>
    <property type="match status" value="1"/>
</dbReference>
<dbReference type="GO" id="GO:0009055">
    <property type="term" value="F:electron transfer activity"/>
    <property type="evidence" value="ECO:0007669"/>
    <property type="project" value="InterPro"/>
</dbReference>
<feature type="region of interest" description="Disordered" evidence="5">
    <location>
        <begin position="411"/>
        <end position="430"/>
    </location>
</feature>
<evidence type="ECO:0000256" key="4">
    <source>
        <dbReference type="PROSITE-ProRule" id="PRU00433"/>
    </source>
</evidence>
<dbReference type="Pfam" id="PF07587">
    <property type="entry name" value="PSD1"/>
    <property type="match status" value="1"/>
</dbReference>
<keyword evidence="2 4" id="KW-0479">Metal-binding</keyword>
<dbReference type="InterPro" id="IPR022655">
    <property type="entry name" value="DUF1553"/>
</dbReference>
<dbReference type="Proteomes" id="UP000324479">
    <property type="component" value="Unassembled WGS sequence"/>
</dbReference>
<reference evidence="8 9" key="1">
    <citation type="submission" date="2019-08" db="EMBL/GenBank/DDBJ databases">
        <authorList>
            <person name="Dhanesh K."/>
            <person name="Kumar G."/>
            <person name="Sasikala C."/>
            <person name="Venkata Ramana C."/>
        </authorList>
    </citation>
    <scope>NUCLEOTIDE SEQUENCE [LARGE SCALE GENOMIC DNA]</scope>
    <source>
        <strain evidence="8 9">JC645</strain>
    </source>
</reference>
<dbReference type="InterPro" id="IPR009056">
    <property type="entry name" value="Cyt_c-like_dom"/>
</dbReference>
<evidence type="ECO:0000259" key="7">
    <source>
        <dbReference type="PROSITE" id="PS51007"/>
    </source>
</evidence>
<evidence type="ECO:0000256" key="5">
    <source>
        <dbReference type="SAM" id="MobiDB-lite"/>
    </source>
</evidence>
<dbReference type="AlphaFoldDB" id="A0A5M6D4B0"/>
<protein>
    <submittedName>
        <fullName evidence="8">DUF1549 domain-containing protein</fullName>
    </submittedName>
</protein>
<dbReference type="PANTHER" id="PTHR35889">
    <property type="entry name" value="CYCLOINULO-OLIGOSACCHARIDE FRUCTANOTRANSFERASE-RELATED"/>
    <property type="match status" value="1"/>
</dbReference>
<dbReference type="InterPro" id="IPR011429">
    <property type="entry name" value="Cyt_c_Planctomycete-type"/>
</dbReference>
<feature type="compositionally biased region" description="Basic and acidic residues" evidence="5">
    <location>
        <begin position="411"/>
        <end position="427"/>
    </location>
</feature>
<evidence type="ECO:0000313" key="8">
    <source>
        <dbReference type="EMBL" id="KAA5541420.1"/>
    </source>
</evidence>
<dbReference type="Pfam" id="PF07583">
    <property type="entry name" value="PSCyt2"/>
    <property type="match status" value="1"/>
</dbReference>
<dbReference type="GO" id="GO:0020037">
    <property type="term" value="F:heme binding"/>
    <property type="evidence" value="ECO:0007669"/>
    <property type="project" value="InterPro"/>
</dbReference>
<accession>A0A5M6D4B0</accession>
<dbReference type="InterPro" id="IPR036909">
    <property type="entry name" value="Cyt_c-like_dom_sf"/>
</dbReference>
<dbReference type="PANTHER" id="PTHR35889:SF3">
    <property type="entry name" value="F-BOX DOMAIN-CONTAINING PROTEIN"/>
    <property type="match status" value="1"/>
</dbReference>
<feature type="signal peptide" evidence="6">
    <location>
        <begin position="1"/>
        <end position="30"/>
    </location>
</feature>
<evidence type="ECO:0000256" key="1">
    <source>
        <dbReference type="ARBA" id="ARBA00022617"/>
    </source>
</evidence>
<evidence type="ECO:0000313" key="9">
    <source>
        <dbReference type="Proteomes" id="UP000324479"/>
    </source>
</evidence>
<proteinExistence type="predicted"/>
<organism evidence="8 9">
    <name type="scientific">Roseiconus nitratireducens</name>
    <dbReference type="NCBI Taxonomy" id="2605748"/>
    <lineage>
        <taxon>Bacteria</taxon>
        <taxon>Pseudomonadati</taxon>
        <taxon>Planctomycetota</taxon>
        <taxon>Planctomycetia</taxon>
        <taxon>Pirellulales</taxon>
        <taxon>Pirellulaceae</taxon>
        <taxon>Roseiconus</taxon>
    </lineage>
</organism>
<keyword evidence="9" id="KW-1185">Reference proteome</keyword>
<name>A0A5M6D4B0_9BACT</name>
<comment type="caution">
    <text evidence="8">The sequence shown here is derived from an EMBL/GenBank/DDBJ whole genome shotgun (WGS) entry which is preliminary data.</text>
</comment>
<gene>
    <name evidence="8" type="ORF">FYK55_17805</name>
</gene>
<keyword evidence="6" id="KW-0732">Signal</keyword>